<dbReference type="Pfam" id="PF20434">
    <property type="entry name" value="BD-FAE"/>
    <property type="match status" value="1"/>
</dbReference>
<evidence type="ECO:0000256" key="2">
    <source>
        <dbReference type="SAM" id="SignalP"/>
    </source>
</evidence>
<organism evidence="4 5">
    <name type="scientific">Mobilicoccus pelagius NBRC 104925</name>
    <dbReference type="NCBI Taxonomy" id="1089455"/>
    <lineage>
        <taxon>Bacteria</taxon>
        <taxon>Bacillati</taxon>
        <taxon>Actinomycetota</taxon>
        <taxon>Actinomycetes</taxon>
        <taxon>Micrococcales</taxon>
        <taxon>Dermatophilaceae</taxon>
        <taxon>Mobilicoccus</taxon>
    </lineage>
</organism>
<keyword evidence="5" id="KW-1185">Reference proteome</keyword>
<dbReference type="InterPro" id="IPR050300">
    <property type="entry name" value="GDXG_lipolytic_enzyme"/>
</dbReference>
<dbReference type="Gene3D" id="3.40.50.1820">
    <property type="entry name" value="alpha/beta hydrolase"/>
    <property type="match status" value="1"/>
</dbReference>
<protein>
    <recommendedName>
        <fullName evidence="3">BD-FAE-like domain-containing protein</fullName>
    </recommendedName>
</protein>
<feature type="chain" id="PRO_5003600193" description="BD-FAE-like domain-containing protein" evidence="2">
    <location>
        <begin position="28"/>
        <end position="321"/>
    </location>
</feature>
<keyword evidence="1" id="KW-0378">Hydrolase</keyword>
<evidence type="ECO:0000313" key="5">
    <source>
        <dbReference type="Proteomes" id="UP000004367"/>
    </source>
</evidence>
<dbReference type="InterPro" id="IPR029058">
    <property type="entry name" value="AB_hydrolase_fold"/>
</dbReference>
<proteinExistence type="predicted"/>
<comment type="caution">
    <text evidence="4">The sequence shown here is derived from an EMBL/GenBank/DDBJ whole genome shotgun (WGS) entry which is preliminary data.</text>
</comment>
<accession>H5UR82</accession>
<dbReference type="STRING" id="1089455.MOPEL_067_00900"/>
<evidence type="ECO:0000313" key="4">
    <source>
        <dbReference type="EMBL" id="GAB48240.1"/>
    </source>
</evidence>
<dbReference type="Proteomes" id="UP000004367">
    <property type="component" value="Unassembled WGS sequence"/>
</dbReference>
<dbReference type="RefSeq" id="WP_009482138.1">
    <property type="nucleotide sequence ID" value="NZ_BAFE01000047.1"/>
</dbReference>
<dbReference type="InterPro" id="IPR049492">
    <property type="entry name" value="BD-FAE-like_dom"/>
</dbReference>
<reference evidence="4 5" key="1">
    <citation type="submission" date="2012-02" db="EMBL/GenBank/DDBJ databases">
        <title>Whole genome shotgun sequence of Mobilicoccus pelagius NBRC 104925.</title>
        <authorList>
            <person name="Yoshida Y."/>
            <person name="Hosoyama A."/>
            <person name="Tsuchikane K."/>
            <person name="Katsumata H."/>
            <person name="Yamazaki S."/>
            <person name="Fujita N."/>
        </authorList>
    </citation>
    <scope>NUCLEOTIDE SEQUENCE [LARGE SCALE GENOMIC DNA]</scope>
    <source>
        <strain evidence="4 5">NBRC 104925</strain>
    </source>
</reference>
<sequence>MSAAALATLVAAGGALAPLSSPPVVSAAEVPPPQLPPLVSLDLPYVSDGDPAHRLDVFVPAGTSSRPLVVFVHGGSWTHGSKAEIRGGAGQRAQAFRDVLLGHGYAVASVEYRFSHVARFPAQLHDVKAAVRYLRARSADLQLDPTRFAVAGESAGGHLADLVGYTGLTADRTLEGDLGVTGESSAVSAVVSYYGVADLSRVVPDRVEKGCARGQTGATSPEGRLVGVDPQTARRADVVRRANPVTYVGVTSPPTMLLHGTRDCLVPAAQSTRLYRLLCSFGVPAEYITLDAPHGGPSFHTTPRVTARVLAFLDRHLRVER</sequence>
<dbReference type="EMBL" id="BAFE01000047">
    <property type="protein sequence ID" value="GAB48240.1"/>
    <property type="molecule type" value="Genomic_DNA"/>
</dbReference>
<dbReference type="PANTHER" id="PTHR48081">
    <property type="entry name" value="AB HYDROLASE SUPERFAMILY PROTEIN C4A8.06C"/>
    <property type="match status" value="1"/>
</dbReference>
<dbReference type="eggNOG" id="COG0657">
    <property type="taxonomic scope" value="Bacteria"/>
</dbReference>
<gene>
    <name evidence="4" type="ORF">MOPEL_067_00900</name>
</gene>
<evidence type="ECO:0000259" key="3">
    <source>
        <dbReference type="Pfam" id="PF20434"/>
    </source>
</evidence>
<name>H5UR82_9MICO</name>
<dbReference type="AlphaFoldDB" id="H5UR82"/>
<keyword evidence="2" id="KW-0732">Signal</keyword>
<dbReference type="GO" id="GO:0016787">
    <property type="term" value="F:hydrolase activity"/>
    <property type="evidence" value="ECO:0007669"/>
    <property type="project" value="UniProtKB-KW"/>
</dbReference>
<dbReference type="OrthoDB" id="9803828at2"/>
<dbReference type="PANTHER" id="PTHR48081:SF13">
    <property type="entry name" value="ALPHA_BETA HYDROLASE"/>
    <property type="match status" value="1"/>
</dbReference>
<evidence type="ECO:0000256" key="1">
    <source>
        <dbReference type="ARBA" id="ARBA00022801"/>
    </source>
</evidence>
<dbReference type="SUPFAM" id="SSF53474">
    <property type="entry name" value="alpha/beta-Hydrolases"/>
    <property type="match status" value="1"/>
</dbReference>
<feature type="signal peptide" evidence="2">
    <location>
        <begin position="1"/>
        <end position="27"/>
    </location>
</feature>
<feature type="domain" description="BD-FAE-like" evidence="3">
    <location>
        <begin position="55"/>
        <end position="277"/>
    </location>
</feature>